<reference evidence="2" key="1">
    <citation type="submission" date="2022-11" db="EMBL/GenBank/DDBJ databases">
        <authorList>
            <person name="Kikuchi T."/>
        </authorList>
    </citation>
    <scope>NUCLEOTIDE SEQUENCE</scope>
    <source>
        <strain evidence="2">PS1010</strain>
    </source>
</reference>
<proteinExistence type="predicted"/>
<dbReference type="EMBL" id="CANHGI010000004">
    <property type="protein sequence ID" value="CAI5447579.1"/>
    <property type="molecule type" value="Genomic_DNA"/>
</dbReference>
<keyword evidence="1" id="KW-1133">Transmembrane helix</keyword>
<gene>
    <name evidence="2" type="ORF">CAMP_LOCUS10216</name>
</gene>
<keyword evidence="1" id="KW-0472">Membrane</keyword>
<comment type="caution">
    <text evidence="2">The sequence shown here is derived from an EMBL/GenBank/DDBJ whole genome shotgun (WGS) entry which is preliminary data.</text>
</comment>
<keyword evidence="3" id="KW-1185">Reference proteome</keyword>
<feature type="transmembrane region" description="Helical" evidence="1">
    <location>
        <begin position="310"/>
        <end position="329"/>
    </location>
</feature>
<evidence type="ECO:0000313" key="2">
    <source>
        <dbReference type="EMBL" id="CAI5447579.1"/>
    </source>
</evidence>
<dbReference type="Proteomes" id="UP001152747">
    <property type="component" value="Unassembled WGS sequence"/>
</dbReference>
<feature type="transmembrane region" description="Helical" evidence="1">
    <location>
        <begin position="127"/>
        <end position="148"/>
    </location>
</feature>
<feature type="transmembrane region" description="Helical" evidence="1">
    <location>
        <begin position="276"/>
        <end position="298"/>
    </location>
</feature>
<sequence length="425" mass="49785">MSNLRTHSNDVLIERIIRCSRFCGPLRIPKKVPPKNYENILKVLQTYSNLDLNKSWLKLIADQFNGKYIDFQNDQLMTTYTANFKTRWMFFSMFFTILTMIFIYFLFSMSKTLTNRVLKFIKFRKYYTGYTIIPVFCCIMIISITVTFGKEATKAGIAIQNSRNWKETAQKRATYIGKQTWIEMNCSTFFPALEPEYLRKFEEDLFKVTSENINKAIKSKLGKSVDNSLTQIPVTAVLNYYKIHHDMVFDEVCLLNDRTYELLKIPSENLINTAKYTIFVVSMVSICFTSFICWMVFLDLKNKYPQIIKCIQLFSPILLFFIIIGYFFICVSQPAVKQGLNETFLSIFDVYPRKLVEELINKTSNVDIMNPEHKYFNVLSECLKNPSKCEWNSYDVLAMIKGAGAYFQPTADHDFRVPAISYLRY</sequence>
<name>A0A9P1N122_9PELO</name>
<evidence type="ECO:0000313" key="3">
    <source>
        <dbReference type="Proteomes" id="UP001152747"/>
    </source>
</evidence>
<protein>
    <submittedName>
        <fullName evidence="2">Uncharacterized protein</fullName>
    </submittedName>
</protein>
<dbReference type="AlphaFoldDB" id="A0A9P1N122"/>
<organism evidence="2 3">
    <name type="scientific">Caenorhabditis angaria</name>
    <dbReference type="NCBI Taxonomy" id="860376"/>
    <lineage>
        <taxon>Eukaryota</taxon>
        <taxon>Metazoa</taxon>
        <taxon>Ecdysozoa</taxon>
        <taxon>Nematoda</taxon>
        <taxon>Chromadorea</taxon>
        <taxon>Rhabditida</taxon>
        <taxon>Rhabditina</taxon>
        <taxon>Rhabditomorpha</taxon>
        <taxon>Rhabditoidea</taxon>
        <taxon>Rhabditidae</taxon>
        <taxon>Peloderinae</taxon>
        <taxon>Caenorhabditis</taxon>
    </lineage>
</organism>
<evidence type="ECO:0000256" key="1">
    <source>
        <dbReference type="SAM" id="Phobius"/>
    </source>
</evidence>
<keyword evidence="1" id="KW-0812">Transmembrane</keyword>
<accession>A0A9P1N122</accession>
<feature type="transmembrane region" description="Helical" evidence="1">
    <location>
        <begin position="88"/>
        <end position="107"/>
    </location>
</feature>